<dbReference type="Gene3D" id="3.30.740.10">
    <property type="entry name" value="Protein Inhibitor Of Neuronal Nitric Oxide Synthase"/>
    <property type="match status" value="1"/>
</dbReference>
<gene>
    <name evidence="1" type="ORF">F8388_016510</name>
</gene>
<dbReference type="InterPro" id="IPR001372">
    <property type="entry name" value="Dynein_light_chain_typ-1/2"/>
</dbReference>
<dbReference type="SUPFAM" id="SSF54648">
    <property type="entry name" value="DLC"/>
    <property type="match status" value="1"/>
</dbReference>
<dbReference type="EMBL" id="JAATIP010000199">
    <property type="protein sequence ID" value="KAF4360723.1"/>
    <property type="molecule type" value="Genomic_DNA"/>
</dbReference>
<dbReference type="Pfam" id="PF01221">
    <property type="entry name" value="Dynein_light"/>
    <property type="match status" value="1"/>
</dbReference>
<accession>A0A7J6EQL2</accession>
<evidence type="ECO:0000313" key="2">
    <source>
        <dbReference type="Proteomes" id="UP000525078"/>
    </source>
</evidence>
<dbReference type="InterPro" id="IPR037177">
    <property type="entry name" value="DLC_sf"/>
</dbReference>
<evidence type="ECO:0008006" key="3">
    <source>
        <dbReference type="Google" id="ProtNLM"/>
    </source>
</evidence>
<dbReference type="CDD" id="cd21450">
    <property type="entry name" value="DLC-like_DYNLL1-like"/>
    <property type="match status" value="1"/>
</dbReference>
<protein>
    <recommendedName>
        <fullName evidence="3">Dynein light chain</fullName>
    </recommendedName>
</protein>
<name>A0A7J6EQL2_CANSA</name>
<evidence type="ECO:0000313" key="1">
    <source>
        <dbReference type="EMBL" id="KAF4360723.1"/>
    </source>
</evidence>
<comment type="caution">
    <text evidence="1">The sequence shown here is derived from an EMBL/GenBank/DDBJ whole genome shotgun (WGS) entry which is preliminary data.</text>
</comment>
<dbReference type="GO" id="GO:0030286">
    <property type="term" value="C:dynein complex"/>
    <property type="evidence" value="ECO:0007669"/>
    <property type="project" value="InterPro"/>
</dbReference>
<sequence>MGWCILIPYPQHTCICALLDYLLKVDEAYGPAWNCVVGKEFGSCITHLTGNDGVSYLQGWQGLP</sequence>
<dbReference type="AlphaFoldDB" id="A0A7J6EQL2"/>
<dbReference type="Proteomes" id="UP000525078">
    <property type="component" value="Unassembled WGS sequence"/>
</dbReference>
<reference evidence="1 2" key="1">
    <citation type="journal article" date="2020" name="bioRxiv">
        <title>Sequence and annotation of 42 cannabis genomes reveals extensive copy number variation in cannabinoid synthesis and pathogen resistance genes.</title>
        <authorList>
            <person name="Mckernan K.J."/>
            <person name="Helbert Y."/>
            <person name="Kane L.T."/>
            <person name="Ebling H."/>
            <person name="Zhang L."/>
            <person name="Liu B."/>
            <person name="Eaton Z."/>
            <person name="Mclaughlin S."/>
            <person name="Kingan S."/>
            <person name="Baybayan P."/>
            <person name="Concepcion G."/>
            <person name="Jordan M."/>
            <person name="Riva A."/>
            <person name="Barbazuk W."/>
            <person name="Harkins T."/>
        </authorList>
    </citation>
    <scope>NUCLEOTIDE SEQUENCE [LARGE SCALE GENOMIC DNA]</scope>
    <source>
        <strain evidence="2">cv. Jamaican Lion 4</strain>
        <tissue evidence="1">Leaf</tissue>
    </source>
</reference>
<organism evidence="1 2">
    <name type="scientific">Cannabis sativa</name>
    <name type="common">Hemp</name>
    <name type="synonym">Marijuana</name>
    <dbReference type="NCBI Taxonomy" id="3483"/>
    <lineage>
        <taxon>Eukaryota</taxon>
        <taxon>Viridiplantae</taxon>
        <taxon>Streptophyta</taxon>
        <taxon>Embryophyta</taxon>
        <taxon>Tracheophyta</taxon>
        <taxon>Spermatophyta</taxon>
        <taxon>Magnoliopsida</taxon>
        <taxon>eudicotyledons</taxon>
        <taxon>Gunneridae</taxon>
        <taxon>Pentapetalae</taxon>
        <taxon>rosids</taxon>
        <taxon>fabids</taxon>
        <taxon>Rosales</taxon>
        <taxon>Cannabaceae</taxon>
        <taxon>Cannabis</taxon>
    </lineage>
</organism>
<proteinExistence type="predicted"/>
<dbReference type="GO" id="GO:0007017">
    <property type="term" value="P:microtubule-based process"/>
    <property type="evidence" value="ECO:0007669"/>
    <property type="project" value="InterPro"/>
</dbReference>